<dbReference type="RefSeq" id="WP_147647430.1">
    <property type="nucleotide sequence ID" value="NZ_CP042806.1"/>
</dbReference>
<reference evidence="4 5" key="1">
    <citation type="submission" date="2019-08" db="EMBL/GenBank/DDBJ databases">
        <title>Complete genome sequence of Terriglobus albidus strain ORNL.</title>
        <authorList>
            <person name="Podar M."/>
        </authorList>
    </citation>
    <scope>NUCLEOTIDE SEQUENCE [LARGE SCALE GENOMIC DNA]</scope>
    <source>
        <strain evidence="4 5">ORNL</strain>
    </source>
</reference>
<dbReference type="InterPro" id="IPR027414">
    <property type="entry name" value="GH95_N_dom"/>
</dbReference>
<accession>A0A5B9EC08</accession>
<organism evidence="4 5">
    <name type="scientific">Terriglobus albidus</name>
    <dbReference type="NCBI Taxonomy" id="1592106"/>
    <lineage>
        <taxon>Bacteria</taxon>
        <taxon>Pseudomonadati</taxon>
        <taxon>Acidobacteriota</taxon>
        <taxon>Terriglobia</taxon>
        <taxon>Terriglobales</taxon>
        <taxon>Acidobacteriaceae</taxon>
        <taxon>Terriglobus</taxon>
    </lineage>
</organism>
<dbReference type="PIRSF" id="PIRSF007663">
    <property type="entry name" value="UCP007663"/>
    <property type="match status" value="1"/>
</dbReference>
<dbReference type="PANTHER" id="PTHR31084:SF0">
    <property type="entry name" value="ALPHA-L-FUCOSIDASE 2"/>
    <property type="match status" value="1"/>
</dbReference>
<dbReference type="InterPro" id="IPR054363">
    <property type="entry name" value="GH95_cat"/>
</dbReference>
<dbReference type="InterPro" id="IPR012341">
    <property type="entry name" value="6hp_glycosidase-like_sf"/>
</dbReference>
<dbReference type="InterPro" id="IPR049053">
    <property type="entry name" value="AFCA-like_C"/>
</dbReference>
<dbReference type="KEGG" id="talb:FTW19_09655"/>
<keyword evidence="5" id="KW-1185">Reference proteome</keyword>
<evidence type="ECO:0000259" key="3">
    <source>
        <dbReference type="Pfam" id="PF22124"/>
    </source>
</evidence>
<dbReference type="Pfam" id="PF21307">
    <property type="entry name" value="Glyco_hydro_95_C"/>
    <property type="match status" value="1"/>
</dbReference>
<dbReference type="Pfam" id="PF14498">
    <property type="entry name" value="Glyco_hyd_65N_2"/>
    <property type="match status" value="1"/>
</dbReference>
<proteinExistence type="predicted"/>
<dbReference type="InterPro" id="IPR016518">
    <property type="entry name" value="Alpha-L-fucosidase"/>
</dbReference>
<dbReference type="GO" id="GO:0005975">
    <property type="term" value="P:carbohydrate metabolic process"/>
    <property type="evidence" value="ECO:0007669"/>
    <property type="project" value="InterPro"/>
</dbReference>
<evidence type="ECO:0000259" key="1">
    <source>
        <dbReference type="Pfam" id="PF14498"/>
    </source>
</evidence>
<dbReference type="Gene3D" id="2.70.98.50">
    <property type="entry name" value="putative glycoside hydrolase family protein from bacillus halodurans"/>
    <property type="match status" value="1"/>
</dbReference>
<dbReference type="Pfam" id="PF22124">
    <property type="entry name" value="Glyco_hydro_95_cat"/>
    <property type="match status" value="1"/>
</dbReference>
<feature type="domain" description="Alpha fucosidase A-like C-terminal" evidence="2">
    <location>
        <begin position="713"/>
        <end position="807"/>
    </location>
</feature>
<dbReference type="SUPFAM" id="SSF48208">
    <property type="entry name" value="Six-hairpin glycosidases"/>
    <property type="match status" value="1"/>
</dbReference>
<dbReference type="GO" id="GO:0004560">
    <property type="term" value="F:alpha-L-fucosidase activity"/>
    <property type="evidence" value="ECO:0007669"/>
    <property type="project" value="InterPro"/>
</dbReference>
<feature type="domain" description="Glycosyl hydrolase family 95 N-terminal" evidence="1">
    <location>
        <begin position="38"/>
        <end position="281"/>
    </location>
</feature>
<sequence>MHLSRRSFLRDSVLAGVAATSRRGNAITTSQQEPRYRLWFNHPAQEWRDAFPVGNGRLGAMVFGEPIHERIQLNEETIWVGEKRDRNNPNAAEGVRRVRELLFEGKVKEAEAEAMKDVIAVPTRMPYYQTLGDLHLNFDGITDTSQYRHELDLDSAIVTTRFVSNGVTFVREVFSSAPDQVIVVHLTASAPGKLSFTAALDRPANATTEVVGSKRLVMTGQALPVKPTTDPATQERQAGVRFRSEMVALNRGGRISAADNELKVEGATEVTLLLCAATEIRTKDMEGACRRYLTVASAPYAEIKRRHIADYRQFFRRADLTLLNSPDPNAGVPTDERVKRMKEGEDDVHLLPTFFQFGRYLLISSSRPGTMAANLQGIWNDALDPPWGSKFTININTQMNYWIAEVTGLGDLHFPVFDLLDSAHAAGVVTAKKYYNARGFCIHHNTDLWGDAVPIDGIGGGFWPLGGAWLTTHFWEHWLHSGDRTFLEQRAYPHLKETAEFLLGYLQTDKDGHLVGGPSCSPENGYILPGTAKTKANLCMGPTMDQAIARGLFRQFIAASNELNRDADLRTEVEAAAKKLLPYKIGKHGQLQEWAEDYDEFEPGHRHISHLWGFHPDDQITLRQTPDLAAAVRVSLQRRLDAGSGSTGWSRSWIINQCARLEDGNLAYDNIKWFFRQSVRPNMFDVCGLKDNSPYQIDGNFGMPAGMAEMLLQSHGDIVRLLPALPSVWQDGGFQGFRARGGYTVNLTWKSGKPVSAVVLASRAGKLRLAVPRGSSVESVQLRGKSIGKAEGEEYVIDAEAGARYSVRFA</sequence>
<dbReference type="PANTHER" id="PTHR31084">
    <property type="entry name" value="ALPHA-L-FUCOSIDASE 2"/>
    <property type="match status" value="1"/>
</dbReference>
<evidence type="ECO:0000259" key="2">
    <source>
        <dbReference type="Pfam" id="PF21307"/>
    </source>
</evidence>
<keyword evidence="4" id="KW-0378">Hydrolase</keyword>
<feature type="domain" description="Glycosyl hydrolase family 95 catalytic" evidence="3">
    <location>
        <begin position="300"/>
        <end position="711"/>
    </location>
</feature>
<protein>
    <submittedName>
        <fullName evidence="4">Glycoside hydrolase family 95 protein</fullName>
    </submittedName>
</protein>
<dbReference type="Gene3D" id="1.50.10.10">
    <property type="match status" value="1"/>
</dbReference>
<dbReference type="InterPro" id="IPR008928">
    <property type="entry name" value="6-hairpin_glycosidase_sf"/>
</dbReference>
<dbReference type="EMBL" id="CP042806">
    <property type="protein sequence ID" value="QEE28240.1"/>
    <property type="molecule type" value="Genomic_DNA"/>
</dbReference>
<evidence type="ECO:0000313" key="5">
    <source>
        <dbReference type="Proteomes" id="UP000321820"/>
    </source>
</evidence>
<dbReference type="Proteomes" id="UP000321820">
    <property type="component" value="Chromosome"/>
</dbReference>
<dbReference type="InterPro" id="IPR013780">
    <property type="entry name" value="Glyco_hydro_b"/>
</dbReference>
<dbReference type="AlphaFoldDB" id="A0A5B9EC08"/>
<gene>
    <name evidence="4" type="ORF">FTW19_09655</name>
</gene>
<dbReference type="OrthoDB" id="9802600at2"/>
<dbReference type="Gene3D" id="2.60.40.1180">
    <property type="entry name" value="Golgi alpha-mannosidase II"/>
    <property type="match status" value="1"/>
</dbReference>
<name>A0A5B9EC08_9BACT</name>
<evidence type="ECO:0000313" key="4">
    <source>
        <dbReference type="EMBL" id="QEE28240.1"/>
    </source>
</evidence>